<dbReference type="SUPFAM" id="SSF53383">
    <property type="entry name" value="PLP-dependent transferases"/>
    <property type="match status" value="1"/>
</dbReference>
<protein>
    <submittedName>
        <fullName evidence="1">Uncharacterized protein</fullName>
    </submittedName>
</protein>
<dbReference type="KEGG" id="dpp:DICPUDRAFT_80966"/>
<name>F0ZS30_DICPU</name>
<dbReference type="Proteomes" id="UP000001064">
    <property type="component" value="Unassembled WGS sequence"/>
</dbReference>
<sequence>MSNPITDYSSFISKRGKLKSASPIISLFSISSLPGMHLSGLVEYNISSAGMFVWIHLLGIRDSKSLIFEKAVEKKVIFVPGVAFKQDNSISLLPQIPFKSL</sequence>
<dbReference type="GeneID" id="10504579"/>
<evidence type="ECO:0000313" key="2">
    <source>
        <dbReference type="Proteomes" id="UP000001064"/>
    </source>
</evidence>
<dbReference type="AlphaFoldDB" id="F0ZS30"/>
<proteinExistence type="predicted"/>
<dbReference type="OrthoDB" id="691673at2759"/>
<dbReference type="RefSeq" id="XP_003290224.1">
    <property type="nucleotide sequence ID" value="XM_003290176.1"/>
</dbReference>
<organism evidence="1 2">
    <name type="scientific">Dictyostelium purpureum</name>
    <name type="common">Slime mold</name>
    <dbReference type="NCBI Taxonomy" id="5786"/>
    <lineage>
        <taxon>Eukaryota</taxon>
        <taxon>Amoebozoa</taxon>
        <taxon>Evosea</taxon>
        <taxon>Eumycetozoa</taxon>
        <taxon>Dictyostelia</taxon>
        <taxon>Dictyosteliales</taxon>
        <taxon>Dictyosteliaceae</taxon>
        <taxon>Dictyostelium</taxon>
    </lineage>
</organism>
<evidence type="ECO:0000313" key="1">
    <source>
        <dbReference type="EMBL" id="EGC33231.1"/>
    </source>
</evidence>
<dbReference type="Gene3D" id="3.90.1150.10">
    <property type="entry name" value="Aspartate Aminotransferase, domain 1"/>
    <property type="match status" value="1"/>
</dbReference>
<dbReference type="VEuPathDB" id="AmoebaDB:DICPUDRAFT_80966"/>
<gene>
    <name evidence="1" type="ORF">DICPUDRAFT_80966</name>
</gene>
<accession>F0ZS30</accession>
<reference evidence="2" key="1">
    <citation type="journal article" date="2011" name="Genome Biol.">
        <title>Comparative genomics of the social amoebae Dictyostelium discoideum and Dictyostelium purpureum.</title>
        <authorList>
            <consortium name="US DOE Joint Genome Institute (JGI-PGF)"/>
            <person name="Sucgang R."/>
            <person name="Kuo A."/>
            <person name="Tian X."/>
            <person name="Salerno W."/>
            <person name="Parikh A."/>
            <person name="Feasley C.L."/>
            <person name="Dalin E."/>
            <person name="Tu H."/>
            <person name="Huang E."/>
            <person name="Barry K."/>
            <person name="Lindquist E."/>
            <person name="Shapiro H."/>
            <person name="Bruce D."/>
            <person name="Schmutz J."/>
            <person name="Salamov A."/>
            <person name="Fey P."/>
            <person name="Gaudet P."/>
            <person name="Anjard C."/>
            <person name="Babu M.M."/>
            <person name="Basu S."/>
            <person name="Bushmanova Y."/>
            <person name="van der Wel H."/>
            <person name="Katoh-Kurasawa M."/>
            <person name="Dinh C."/>
            <person name="Coutinho P.M."/>
            <person name="Saito T."/>
            <person name="Elias M."/>
            <person name="Schaap P."/>
            <person name="Kay R.R."/>
            <person name="Henrissat B."/>
            <person name="Eichinger L."/>
            <person name="Rivero F."/>
            <person name="Putnam N.H."/>
            <person name="West C.M."/>
            <person name="Loomis W.F."/>
            <person name="Chisholm R.L."/>
            <person name="Shaulsky G."/>
            <person name="Strassmann J.E."/>
            <person name="Queller D.C."/>
            <person name="Kuspa A."/>
            <person name="Grigoriev I.V."/>
        </authorList>
    </citation>
    <scope>NUCLEOTIDE SEQUENCE [LARGE SCALE GENOMIC DNA]</scope>
    <source>
        <strain evidence="2">QSDP1</strain>
    </source>
</reference>
<keyword evidence="2" id="KW-1185">Reference proteome</keyword>
<dbReference type="EMBL" id="GL871151">
    <property type="protein sequence ID" value="EGC33231.1"/>
    <property type="molecule type" value="Genomic_DNA"/>
</dbReference>
<dbReference type="InterPro" id="IPR015424">
    <property type="entry name" value="PyrdxlP-dep_Trfase"/>
</dbReference>
<dbReference type="InParanoid" id="F0ZS30"/>
<dbReference type="STRING" id="5786.F0ZS30"/>
<dbReference type="InterPro" id="IPR015422">
    <property type="entry name" value="PyrdxlP-dep_Trfase_small"/>
</dbReference>